<evidence type="ECO:0000313" key="3">
    <source>
        <dbReference type="Proteomes" id="UP001311915"/>
    </source>
</evidence>
<sequence>MIPVHWSRPPEGYAKINIDDSFEPNTNNGGTGGVIRNHLGEWITGFSSKVKVDSAHHAKLLALLHGLKPSQRKNIRQLLMESQTIKHTSREPNSGADILATHGRISKDHMDENQPNVFDASPPFVTYALARDATGTATYRSFPFCNE</sequence>
<dbReference type="PANTHER" id="PTHR47723">
    <property type="entry name" value="OS05G0353850 PROTEIN"/>
    <property type="match status" value="1"/>
</dbReference>
<dbReference type="PANTHER" id="PTHR47723:SF19">
    <property type="entry name" value="POLYNUCLEOTIDYL TRANSFERASE, RIBONUCLEASE H-LIKE SUPERFAMILY PROTEIN"/>
    <property type="match status" value="1"/>
</dbReference>
<dbReference type="InterPro" id="IPR053151">
    <property type="entry name" value="RNase_H-like"/>
</dbReference>
<reference evidence="2 3" key="1">
    <citation type="submission" date="2023-10" db="EMBL/GenBank/DDBJ databases">
        <title>Genome-Wide Identification Analysis in wild type Solanum Pinnatisectum Reveals Some Genes Defensing Phytophthora Infestans.</title>
        <authorList>
            <person name="Sun C."/>
        </authorList>
    </citation>
    <scope>NUCLEOTIDE SEQUENCE [LARGE SCALE GENOMIC DNA]</scope>
    <source>
        <strain evidence="2">LQN</strain>
        <tissue evidence="2">Leaf</tissue>
    </source>
</reference>
<dbReference type="InterPro" id="IPR036397">
    <property type="entry name" value="RNaseH_sf"/>
</dbReference>
<dbReference type="InterPro" id="IPR044730">
    <property type="entry name" value="RNase_H-like_dom_plant"/>
</dbReference>
<feature type="domain" description="RNase H type-1" evidence="1">
    <location>
        <begin position="18"/>
        <end position="82"/>
    </location>
</feature>
<dbReference type="InterPro" id="IPR002156">
    <property type="entry name" value="RNaseH_domain"/>
</dbReference>
<evidence type="ECO:0000259" key="1">
    <source>
        <dbReference type="Pfam" id="PF13456"/>
    </source>
</evidence>
<dbReference type="Proteomes" id="UP001311915">
    <property type="component" value="Unassembled WGS sequence"/>
</dbReference>
<dbReference type="EMBL" id="JAWPEI010000006">
    <property type="protein sequence ID" value="KAK4723950.1"/>
    <property type="molecule type" value="Genomic_DNA"/>
</dbReference>
<organism evidence="2 3">
    <name type="scientific">Solanum pinnatisectum</name>
    <name type="common">tansyleaf nightshade</name>
    <dbReference type="NCBI Taxonomy" id="50273"/>
    <lineage>
        <taxon>Eukaryota</taxon>
        <taxon>Viridiplantae</taxon>
        <taxon>Streptophyta</taxon>
        <taxon>Embryophyta</taxon>
        <taxon>Tracheophyta</taxon>
        <taxon>Spermatophyta</taxon>
        <taxon>Magnoliopsida</taxon>
        <taxon>eudicotyledons</taxon>
        <taxon>Gunneridae</taxon>
        <taxon>Pentapetalae</taxon>
        <taxon>asterids</taxon>
        <taxon>lamiids</taxon>
        <taxon>Solanales</taxon>
        <taxon>Solanaceae</taxon>
        <taxon>Solanoideae</taxon>
        <taxon>Solaneae</taxon>
        <taxon>Solanum</taxon>
    </lineage>
</organism>
<dbReference type="SUPFAM" id="SSF53098">
    <property type="entry name" value="Ribonuclease H-like"/>
    <property type="match status" value="1"/>
</dbReference>
<dbReference type="GO" id="GO:0003676">
    <property type="term" value="F:nucleic acid binding"/>
    <property type="evidence" value="ECO:0007669"/>
    <property type="project" value="InterPro"/>
</dbReference>
<evidence type="ECO:0000313" key="2">
    <source>
        <dbReference type="EMBL" id="KAK4723950.1"/>
    </source>
</evidence>
<proteinExistence type="predicted"/>
<accession>A0AAV9LHI0</accession>
<keyword evidence="3" id="KW-1185">Reference proteome</keyword>
<dbReference type="CDD" id="cd06222">
    <property type="entry name" value="RNase_H_like"/>
    <property type="match status" value="1"/>
</dbReference>
<gene>
    <name evidence="2" type="ORF">R3W88_026729</name>
</gene>
<dbReference type="Gene3D" id="3.30.420.10">
    <property type="entry name" value="Ribonuclease H-like superfamily/Ribonuclease H"/>
    <property type="match status" value="1"/>
</dbReference>
<dbReference type="Pfam" id="PF13456">
    <property type="entry name" value="RVT_3"/>
    <property type="match status" value="1"/>
</dbReference>
<name>A0AAV9LHI0_9SOLN</name>
<dbReference type="GO" id="GO:0004523">
    <property type="term" value="F:RNA-DNA hybrid ribonuclease activity"/>
    <property type="evidence" value="ECO:0007669"/>
    <property type="project" value="InterPro"/>
</dbReference>
<protein>
    <recommendedName>
        <fullName evidence="1">RNase H type-1 domain-containing protein</fullName>
    </recommendedName>
</protein>
<dbReference type="InterPro" id="IPR012337">
    <property type="entry name" value="RNaseH-like_sf"/>
</dbReference>
<dbReference type="AlphaFoldDB" id="A0AAV9LHI0"/>
<comment type="caution">
    <text evidence="2">The sequence shown here is derived from an EMBL/GenBank/DDBJ whole genome shotgun (WGS) entry which is preliminary data.</text>
</comment>